<gene>
    <name evidence="19 20" type="primary">LOC106055700</name>
</gene>
<comment type="subcellular location">
    <subcellularLocation>
        <location evidence="1">Nucleus</location>
    </subcellularLocation>
</comment>
<dbReference type="FunFam" id="1.10.287.690:FF:000003">
    <property type="entry name" value="DNA polymerase"/>
    <property type="match status" value="1"/>
</dbReference>
<dbReference type="Gene3D" id="3.90.1600.10">
    <property type="entry name" value="Palm domain of DNA polymerase"/>
    <property type="match status" value="1"/>
</dbReference>
<keyword evidence="3 12" id="KW-0808">Transferase</keyword>
<dbReference type="Pfam" id="PF08996">
    <property type="entry name" value="zf-DNA_Pol"/>
    <property type="match status" value="1"/>
</dbReference>
<dbReference type="InterPro" id="IPR006133">
    <property type="entry name" value="DNA-dir_DNA_pol_B_exonuc"/>
</dbReference>
<dbReference type="RefSeq" id="XP_055868786.1">
    <property type="nucleotide sequence ID" value="XM_056012811.1"/>
</dbReference>
<dbReference type="InterPro" id="IPR023211">
    <property type="entry name" value="DNA_pol_palm_dom_sf"/>
</dbReference>
<feature type="compositionally biased region" description="Basic residues" evidence="13">
    <location>
        <begin position="123"/>
        <end position="135"/>
    </location>
</feature>
<keyword evidence="4 12" id="KW-0548">Nucleotidyltransferase</keyword>
<dbReference type="Pfam" id="PF03104">
    <property type="entry name" value="DNA_pol_B_exo1"/>
    <property type="match status" value="1"/>
</dbReference>
<accession>A0A9U8E0G9</accession>
<feature type="domain" description="DNA-directed DNA polymerase family B exonuclease" evidence="15">
    <location>
        <begin position="483"/>
        <end position="724"/>
    </location>
</feature>
<dbReference type="GO" id="GO:0005658">
    <property type="term" value="C:alpha DNA polymerase:primase complex"/>
    <property type="evidence" value="ECO:0007669"/>
    <property type="project" value="TreeGrafter"/>
</dbReference>
<dbReference type="PANTHER" id="PTHR45861">
    <property type="entry name" value="DNA POLYMERASE ALPHA CATALYTIC SUBUNIT"/>
    <property type="match status" value="1"/>
</dbReference>
<evidence type="ECO:0000256" key="2">
    <source>
        <dbReference type="ARBA" id="ARBA00005755"/>
    </source>
</evidence>
<evidence type="ECO:0000256" key="9">
    <source>
        <dbReference type="ARBA" id="ARBA00022932"/>
    </source>
</evidence>
<dbReference type="FunFam" id="3.90.1600.10:FF:000022">
    <property type="entry name" value="DNA polymerase"/>
    <property type="match status" value="1"/>
</dbReference>
<dbReference type="Gene3D" id="3.30.420.10">
    <property type="entry name" value="Ribonuclease H-like superfamily/Ribonuclease H"/>
    <property type="match status" value="1"/>
</dbReference>
<dbReference type="OMA" id="MTKMNVG"/>
<keyword evidence="7" id="KW-0863">Zinc-finger</keyword>
<dbReference type="GO" id="GO:0000166">
    <property type="term" value="F:nucleotide binding"/>
    <property type="evidence" value="ECO:0007669"/>
    <property type="project" value="InterPro"/>
</dbReference>
<dbReference type="GO" id="GO:0006273">
    <property type="term" value="P:lagging strand elongation"/>
    <property type="evidence" value="ECO:0007669"/>
    <property type="project" value="TreeGrafter"/>
</dbReference>
<evidence type="ECO:0000256" key="1">
    <source>
        <dbReference type="ARBA" id="ARBA00004123"/>
    </source>
</evidence>
<evidence type="ECO:0000256" key="12">
    <source>
        <dbReference type="RuleBase" id="RU000442"/>
    </source>
</evidence>
<proteinExistence type="inferred from homology"/>
<dbReference type="GeneID" id="106055700"/>
<dbReference type="FunFam" id="3.30.70.2820:FF:000001">
    <property type="entry name" value="DNA polymerase"/>
    <property type="match status" value="1"/>
</dbReference>
<feature type="domain" description="DNA polymerase alpha catalytic subunit N-terminal" evidence="17">
    <location>
        <begin position="50"/>
        <end position="111"/>
    </location>
</feature>
<dbReference type="GO" id="GO:0003697">
    <property type="term" value="F:single-stranded DNA binding"/>
    <property type="evidence" value="ECO:0007669"/>
    <property type="project" value="TreeGrafter"/>
</dbReference>
<comment type="similarity">
    <text evidence="2 12">Belongs to the DNA polymerase type-B family.</text>
</comment>
<dbReference type="Pfam" id="PF12254">
    <property type="entry name" value="DNA_pol_alpha_N"/>
    <property type="match status" value="1"/>
</dbReference>
<evidence type="ECO:0000256" key="8">
    <source>
        <dbReference type="ARBA" id="ARBA00022833"/>
    </source>
</evidence>
<dbReference type="GO" id="GO:0006272">
    <property type="term" value="P:leading strand elongation"/>
    <property type="evidence" value="ECO:0007669"/>
    <property type="project" value="TreeGrafter"/>
</dbReference>
<evidence type="ECO:0000256" key="7">
    <source>
        <dbReference type="ARBA" id="ARBA00022771"/>
    </source>
</evidence>
<keyword evidence="11" id="KW-0539">Nucleus</keyword>
<dbReference type="GO" id="GO:0008270">
    <property type="term" value="F:zinc ion binding"/>
    <property type="evidence" value="ECO:0007669"/>
    <property type="project" value="UniProtKB-KW"/>
</dbReference>
<evidence type="ECO:0000256" key="11">
    <source>
        <dbReference type="ARBA" id="ARBA00023242"/>
    </source>
</evidence>
<dbReference type="CDD" id="cd05532">
    <property type="entry name" value="POLBc_alpha"/>
    <property type="match status" value="1"/>
</dbReference>
<evidence type="ECO:0000256" key="3">
    <source>
        <dbReference type="ARBA" id="ARBA00022679"/>
    </source>
</evidence>
<dbReference type="InterPro" id="IPR015088">
    <property type="entry name" value="Znf_DNA-dir_DNA_pol_B_alpha"/>
</dbReference>
<dbReference type="SUPFAM" id="SSF90234">
    <property type="entry name" value="Zinc finger domain of DNA polymerase-alpha"/>
    <property type="match status" value="1"/>
</dbReference>
<dbReference type="InterPro" id="IPR036397">
    <property type="entry name" value="RNaseH_sf"/>
</dbReference>
<dbReference type="Gene3D" id="1.10.3200.20">
    <property type="entry name" value="DNA Polymerase alpha, zinc finger"/>
    <property type="match status" value="1"/>
</dbReference>
<dbReference type="NCBIfam" id="TIGR00592">
    <property type="entry name" value="pol2"/>
    <property type="match status" value="1"/>
</dbReference>
<keyword evidence="10 12" id="KW-0238">DNA-binding</keyword>
<dbReference type="InterPro" id="IPR024647">
    <property type="entry name" value="DNA_pol_a_cat_su_N"/>
</dbReference>
<dbReference type="SUPFAM" id="SSF53098">
    <property type="entry name" value="Ribonuclease H-like"/>
    <property type="match status" value="1"/>
</dbReference>
<evidence type="ECO:0000313" key="18">
    <source>
        <dbReference type="Proteomes" id="UP001165740"/>
    </source>
</evidence>
<dbReference type="FunFam" id="3.30.420.10:FF:000018">
    <property type="entry name" value="DNA polymerase"/>
    <property type="match status" value="1"/>
</dbReference>
<dbReference type="EC" id="2.7.7.7" evidence="12"/>
<dbReference type="SMART" id="SM00486">
    <property type="entry name" value="POLBc"/>
    <property type="match status" value="1"/>
</dbReference>
<name>A0A9U8E0G9_BIOGL</name>
<dbReference type="Gene3D" id="1.10.132.60">
    <property type="entry name" value="DNA polymerase family B, C-terminal domain"/>
    <property type="match status" value="1"/>
</dbReference>
<feature type="region of interest" description="Disordered" evidence="13">
    <location>
        <begin position="1"/>
        <end position="43"/>
    </location>
</feature>
<dbReference type="InterPro" id="IPR006172">
    <property type="entry name" value="DNA-dir_DNA_pol_B"/>
</dbReference>
<dbReference type="Gene3D" id="1.10.287.690">
    <property type="entry name" value="Helix hairpin bin"/>
    <property type="match status" value="1"/>
</dbReference>
<dbReference type="OrthoDB" id="6755010at2759"/>
<dbReference type="GO" id="GO:1902975">
    <property type="term" value="P:mitotic DNA replication initiation"/>
    <property type="evidence" value="ECO:0007669"/>
    <property type="project" value="InterPro"/>
</dbReference>
<evidence type="ECO:0000313" key="20">
    <source>
        <dbReference type="RefSeq" id="XP_055868786.1"/>
    </source>
</evidence>
<dbReference type="GO" id="GO:0003887">
    <property type="term" value="F:DNA-directed DNA polymerase activity"/>
    <property type="evidence" value="ECO:0007669"/>
    <property type="project" value="UniProtKB-KW"/>
</dbReference>
<keyword evidence="9 12" id="KW-0239">DNA-directed DNA polymerase</keyword>
<dbReference type="InterPro" id="IPR006134">
    <property type="entry name" value="DNA-dir_DNA_pol_B_multi_dom"/>
</dbReference>
<reference evidence="19 20" key="1">
    <citation type="submission" date="2025-04" db="UniProtKB">
        <authorList>
            <consortium name="RefSeq"/>
        </authorList>
    </citation>
    <scope>IDENTIFICATION</scope>
</reference>
<feature type="domain" description="DNA-directed DNA polymerase family B multifunctional" evidence="14">
    <location>
        <begin position="790"/>
        <end position="1241"/>
    </location>
</feature>
<sequence length="1479" mass="168925">MYTKENCGKMSSTKEDVCSNQDISDGDYSLAQSRSRRQKVDKKGRLSAFEKLRQAKERGIKNKYEVEEEKNVYEVVDETEYSELVKQRQEDDWIIDDDGAGYVEDGREIFDDEMDDDSSASTSRKKKQEQKKNKNIVRPGTKPKQDIKTMFAAAASSAKHKPEKDVSLANDDMLDDILKELDTKKSSTELRVVSAKEKVPKRPAHNPFKVESKQPVKQAQPERATKHIKRELSFPVEESQPAKVTRVAELAPVKKELEETLDTSQVLDDLTDVKNEPDLSGIDFDVDITESETDVKPKLSETLEEMKPKCSEEMFTLGWQHTEQDESPTDLLVDTTHLPLVKNSADEPVLRFYWLDAFEDPYHQPGTVYLFGKVHLEKANAYVSCCVAVKNIERRIFILPRPKRVNVKTNLETSEDVTMPMVFEEFNTLTEKYKIDKFRSARVKKNYAFEKLDVPVEADYLEVRYLAEFPALPSELKGETFSHVFGTNTSSLELLLLNQKMKGPAWLDLKLPQIQTVSTSWCKLEALITKPENVIVSDANIPPPPLVLMTLNMRTLLNPKTRQNEIIAVSCLIHKEFYMDRPAPKENFQQHFCVISKPADLIYPFDFRDQVKKMAKKMKVDIMPAERGLLGYLLAKIHAFDPDLIVGHDIFGFDIDLLLHRISANKIPHWSKISRLKRTSMPKLTQNHSRVTFAEKAAVCGRLMCDIQISAKELIRCRSYDLTELASQIIKTKREEVDSDHIREMFSSSPKLLKLIELSLLDSLYILRIMYELNAMPLALQITNICGNILSRTLLGGRSERNEWLLLHAFHEKQYICPDKEYKKKQVAPIAEEEEDVDQVLSKKAANGKRKPAYSGGLVLEPKKGFYDTFILLLDFNSLYPSIIQEYNICFTTISRSVEGSTQNEAEDDMLANIVLPSSDLEPGVLPTEIRKLVDSRRQVKALMKGDLTAEQMMQYDIRQKALKLTANSMYGCLGFTFSRFYAKPLAALVTSKGREILLKTKDLVQSLNLDVIYGDTDSIMINTNITDFDQVYKIGNKVKNEVNKLYRLLEIDIDGVFKSMLLLKKKKYAALSITKGPDGQIVTHQEMKGLDIVRRDWCVLAKEAGQYVISQIFSGESRETVVDKIHSYLQDIGDKVRSGEVLLESFYITKQLTKNPEDYPDSKSLPHVQVAMRYNTKSGKKLKAGDTVPYIICEDGSTMSATQRAYHPDELAKNENLKIDVKYYLAHQIHPVVARLCDPIEGTDSAHIAQCLGLDPSGYRPTTRQEEVEEDLVTLQLTMEEKFRDCERLKFPCPSVKCSRSIVLDSPFTGNDSSLAAALLCCPNTDCRTPLWKSKNQIKNLLQLKIQQHVNKYYQGWLKCEDTGCATRTNRLPLIMQRGHPVCPACDKGYLCLEYTDTALYNQLCFYDYMFDIQKAASYLNETEKAIIRKMNPELLETYRELKHLTSRWLDKSTYSNVDLGKLFQGLGLSRIKTEREI</sequence>
<dbReference type="GO" id="GO:0033554">
    <property type="term" value="P:cellular response to stress"/>
    <property type="evidence" value="ECO:0007669"/>
    <property type="project" value="UniProtKB-ARBA"/>
</dbReference>
<keyword evidence="8" id="KW-0862">Zinc</keyword>
<evidence type="ECO:0000259" key="14">
    <source>
        <dbReference type="Pfam" id="PF00136"/>
    </source>
</evidence>
<dbReference type="InterPro" id="IPR042087">
    <property type="entry name" value="DNA_pol_B_thumb"/>
</dbReference>
<dbReference type="Proteomes" id="UP001165740">
    <property type="component" value="Chromosome 15"/>
</dbReference>
<comment type="catalytic activity">
    <reaction evidence="12">
        <text>DNA(n) + a 2'-deoxyribonucleoside 5'-triphosphate = DNA(n+1) + diphosphate</text>
        <dbReference type="Rhea" id="RHEA:22508"/>
        <dbReference type="Rhea" id="RHEA-COMP:17339"/>
        <dbReference type="Rhea" id="RHEA-COMP:17340"/>
        <dbReference type="ChEBI" id="CHEBI:33019"/>
        <dbReference type="ChEBI" id="CHEBI:61560"/>
        <dbReference type="ChEBI" id="CHEBI:173112"/>
        <dbReference type="EC" id="2.7.7.7"/>
    </reaction>
</comment>
<keyword evidence="5 12" id="KW-0235">DNA replication</keyword>
<dbReference type="Gene3D" id="2.40.50.730">
    <property type="match status" value="1"/>
</dbReference>
<dbReference type="PRINTS" id="PR00106">
    <property type="entry name" value="DNAPOLB"/>
</dbReference>
<evidence type="ECO:0000313" key="19">
    <source>
        <dbReference type="RefSeq" id="XP_013067541.2"/>
    </source>
</evidence>
<feature type="domain" description="Zinc finger DNA-directed DNA polymerase family B alpha" evidence="16">
    <location>
        <begin position="1277"/>
        <end position="1465"/>
    </location>
</feature>
<keyword evidence="6" id="KW-0479">Metal-binding</keyword>
<dbReference type="Gene3D" id="3.30.70.2820">
    <property type="match status" value="1"/>
</dbReference>
<dbReference type="InterPro" id="IPR038256">
    <property type="entry name" value="Pol_alpha_znc_sf"/>
</dbReference>
<protein>
    <recommendedName>
        <fullName evidence="12">DNA polymerase</fullName>
        <ecNumber evidence="12">2.7.7.7</ecNumber>
    </recommendedName>
</protein>
<evidence type="ECO:0000259" key="15">
    <source>
        <dbReference type="Pfam" id="PF03104"/>
    </source>
</evidence>
<dbReference type="PROSITE" id="PS00116">
    <property type="entry name" value="DNA_POLYMERASE_B"/>
    <property type="match status" value="1"/>
</dbReference>
<dbReference type="InterPro" id="IPR043502">
    <property type="entry name" value="DNA/RNA_pol_sf"/>
</dbReference>
<keyword evidence="18" id="KW-1185">Reference proteome</keyword>
<dbReference type="InterPro" id="IPR017964">
    <property type="entry name" value="DNA-dir_DNA_pol_B_CS"/>
</dbReference>
<dbReference type="FunFam" id="1.10.3200.20:FF:000001">
    <property type="entry name" value="DNA polymerase"/>
    <property type="match status" value="1"/>
</dbReference>
<dbReference type="GO" id="GO:0003682">
    <property type="term" value="F:chromatin binding"/>
    <property type="evidence" value="ECO:0007669"/>
    <property type="project" value="TreeGrafter"/>
</dbReference>
<dbReference type="InterPro" id="IPR045846">
    <property type="entry name" value="POLBc_alpha"/>
</dbReference>
<evidence type="ECO:0000256" key="5">
    <source>
        <dbReference type="ARBA" id="ARBA00022705"/>
    </source>
</evidence>
<dbReference type="RefSeq" id="XP_013067541.2">
    <property type="nucleotide sequence ID" value="XM_013212087.2"/>
</dbReference>
<dbReference type="CDD" id="cd05776">
    <property type="entry name" value="DNA_polB_alpha_exo"/>
    <property type="match status" value="1"/>
</dbReference>
<evidence type="ECO:0000259" key="17">
    <source>
        <dbReference type="Pfam" id="PF12254"/>
    </source>
</evidence>
<evidence type="ECO:0000256" key="4">
    <source>
        <dbReference type="ARBA" id="ARBA00022695"/>
    </source>
</evidence>
<dbReference type="FunFam" id="1.10.132.60:FF:000004">
    <property type="entry name" value="DNA polymerase"/>
    <property type="match status" value="1"/>
</dbReference>
<evidence type="ECO:0000256" key="10">
    <source>
        <dbReference type="ARBA" id="ARBA00023125"/>
    </source>
</evidence>
<dbReference type="PANTHER" id="PTHR45861:SF1">
    <property type="entry name" value="DNA POLYMERASE ALPHA CATALYTIC SUBUNIT"/>
    <property type="match status" value="1"/>
</dbReference>
<dbReference type="KEGG" id="bgt:106055700"/>
<dbReference type="InterPro" id="IPR012337">
    <property type="entry name" value="RNaseH-like_sf"/>
</dbReference>
<dbReference type="SUPFAM" id="SSF56672">
    <property type="entry name" value="DNA/RNA polymerases"/>
    <property type="match status" value="1"/>
</dbReference>
<evidence type="ECO:0000256" key="13">
    <source>
        <dbReference type="SAM" id="MobiDB-lite"/>
    </source>
</evidence>
<organism evidence="18 19">
    <name type="scientific">Biomphalaria glabrata</name>
    <name type="common">Bloodfluke planorb</name>
    <name type="synonym">Freshwater snail</name>
    <dbReference type="NCBI Taxonomy" id="6526"/>
    <lineage>
        <taxon>Eukaryota</taxon>
        <taxon>Metazoa</taxon>
        <taxon>Spiralia</taxon>
        <taxon>Lophotrochozoa</taxon>
        <taxon>Mollusca</taxon>
        <taxon>Gastropoda</taxon>
        <taxon>Heterobranchia</taxon>
        <taxon>Euthyneura</taxon>
        <taxon>Panpulmonata</taxon>
        <taxon>Hygrophila</taxon>
        <taxon>Lymnaeoidea</taxon>
        <taxon>Planorbidae</taxon>
        <taxon>Biomphalaria</taxon>
    </lineage>
</organism>
<dbReference type="GO" id="GO:0003688">
    <property type="term" value="F:DNA replication origin binding"/>
    <property type="evidence" value="ECO:0007669"/>
    <property type="project" value="TreeGrafter"/>
</dbReference>
<feature type="region of interest" description="Disordered" evidence="13">
    <location>
        <begin position="192"/>
        <end position="236"/>
    </location>
</feature>
<evidence type="ECO:0000256" key="6">
    <source>
        <dbReference type="ARBA" id="ARBA00022723"/>
    </source>
</evidence>
<feature type="region of interest" description="Disordered" evidence="13">
    <location>
        <begin position="108"/>
        <end position="147"/>
    </location>
</feature>
<dbReference type="Pfam" id="PF00136">
    <property type="entry name" value="DNA_pol_B"/>
    <property type="match status" value="1"/>
</dbReference>
<evidence type="ECO:0000259" key="16">
    <source>
        <dbReference type="Pfam" id="PF08996"/>
    </source>
</evidence>